<organism evidence="2 3">
    <name type="scientific">Stygiolobus azoricus</name>
    <dbReference type="NCBI Taxonomy" id="41675"/>
    <lineage>
        <taxon>Archaea</taxon>
        <taxon>Thermoproteota</taxon>
        <taxon>Thermoprotei</taxon>
        <taxon>Sulfolobales</taxon>
        <taxon>Sulfolobaceae</taxon>
        <taxon>Stygiolobus</taxon>
    </lineage>
</organism>
<evidence type="ECO:0000313" key="2">
    <source>
        <dbReference type="EMBL" id="QGR19873.1"/>
    </source>
</evidence>
<reference evidence="2 3" key="1">
    <citation type="submission" date="2019-10" db="EMBL/GenBank/DDBJ databases">
        <title>Genome Sequences from Six Type Strain Members of the Archaeal Family Sulfolobaceae: Acidianus ambivalens, Acidianus infernus, Metallosphaera prunae, Stygiolobus azoricus, Sulfolobus metallicus, and Sulfurisphaera ohwakuensis.</title>
        <authorList>
            <person name="Counts J.A."/>
            <person name="Kelly R.M."/>
        </authorList>
    </citation>
    <scope>NUCLEOTIDE SEQUENCE [LARGE SCALE GENOMIC DNA]</scope>
    <source>
        <strain evidence="2 3">FC6</strain>
    </source>
</reference>
<keyword evidence="1" id="KW-1133">Transmembrane helix</keyword>
<evidence type="ECO:0000256" key="1">
    <source>
        <dbReference type="SAM" id="Phobius"/>
    </source>
</evidence>
<dbReference type="GeneID" id="42798944"/>
<dbReference type="Proteomes" id="UP000423396">
    <property type="component" value="Chromosome"/>
</dbReference>
<evidence type="ECO:0000313" key="3">
    <source>
        <dbReference type="Proteomes" id="UP000423396"/>
    </source>
</evidence>
<feature type="transmembrane region" description="Helical" evidence="1">
    <location>
        <begin position="75"/>
        <end position="98"/>
    </location>
</feature>
<feature type="transmembrane region" description="Helical" evidence="1">
    <location>
        <begin position="12"/>
        <end position="33"/>
    </location>
</feature>
<keyword evidence="1" id="KW-0812">Transmembrane</keyword>
<proteinExistence type="predicted"/>
<dbReference type="KEGG" id="sazo:D1868_07695"/>
<keyword evidence="3" id="KW-1185">Reference proteome</keyword>
<feature type="transmembrane region" description="Helical" evidence="1">
    <location>
        <begin position="104"/>
        <end position="124"/>
    </location>
</feature>
<accession>A0A650CQ17</accession>
<dbReference type="OrthoDB" id="43903at2157"/>
<sequence length="127" mass="13913">MFDKLISGLAGGIFELFFFVNDLSIFAVISYHLTHVSSILLGIIIHIIAAVVVFTIGVTIIEASGIRSNSIPSSIVLGLLFGSSVLSIFSLPIHLILIPYTITLPYVIAHLTYGLVSYLIYYLIQRK</sequence>
<dbReference type="EMBL" id="CP045483">
    <property type="protein sequence ID" value="QGR19873.1"/>
    <property type="molecule type" value="Genomic_DNA"/>
</dbReference>
<dbReference type="AlphaFoldDB" id="A0A650CQ17"/>
<protein>
    <submittedName>
        <fullName evidence="2">Uncharacterized protein</fullName>
    </submittedName>
</protein>
<feature type="transmembrane region" description="Helical" evidence="1">
    <location>
        <begin position="39"/>
        <end position="63"/>
    </location>
</feature>
<name>A0A650CQ17_9CREN</name>
<gene>
    <name evidence="2" type="ORF">D1868_07695</name>
</gene>
<keyword evidence="1" id="KW-0472">Membrane</keyword>
<dbReference type="RefSeq" id="WP_156007084.1">
    <property type="nucleotide sequence ID" value="NZ_CP045483.1"/>
</dbReference>